<dbReference type="GeneID" id="103111308"/>
<dbReference type="RefSeq" id="XP_060030029.1">
    <property type="nucleotide sequence ID" value="XM_060174046.1"/>
</dbReference>
<feature type="domain" description="DUF4708" evidence="2">
    <location>
        <begin position="7"/>
        <end position="281"/>
    </location>
</feature>
<dbReference type="Proteomes" id="UP001652624">
    <property type="component" value="Chromosome 15"/>
</dbReference>
<feature type="region of interest" description="Disordered" evidence="1">
    <location>
        <begin position="831"/>
        <end position="895"/>
    </location>
</feature>
<name>A0ABM3W0C6_ERIEU</name>
<proteinExistence type="predicted"/>
<feature type="region of interest" description="Disordered" evidence="1">
    <location>
        <begin position="348"/>
        <end position="583"/>
    </location>
</feature>
<feature type="compositionally biased region" description="Low complexity" evidence="1">
    <location>
        <begin position="565"/>
        <end position="577"/>
    </location>
</feature>
<dbReference type="InterPro" id="IPR031643">
    <property type="entry name" value="DUF4708"/>
</dbReference>
<sequence length="895" mass="99777">MSSQRQQSLFFVDSPDLQKLCAVRVTIPSAGKPEPEVRTVQLKMSRHLLLLHREVLTAPFPQAVSQLWVVTTIPFYKTGKISAFLEQYGAKMEAPQKVVPAILQDCLTHSLTTRLAPSWNRTGHLLVQGRGFLSRMGKQNAVVLDISVTETQICLSVEVYTIRLPPPELREFAISPNVIKDFHTNEEATIEGHSILNNWCYVLPSMKMGQISNIVHKMPPECPFKSYEELQIHWNDMYGYKLPEDAGNFQIYCSVYFKMVGQRIFTYPLSCIRTQPVQFFPRIDLEGVLKSFAADLRIKLPHICGLPVKMTDNPCFHTYKLTRPCVLENQHTPPNLVTHITFTPAHMRAPSARSDSAPGLPPSSATSDHKVAPSASQTGPAQSRKKSLSGSASQAREEVFFIPHRRNTHGQDTHSRHSKAGVSSTLLLPPGFPHSKKRSLSSKAKHMELPVAHRAKIQTPDRHSIHRKHNVFSNPLLSSASAHSRKRSSSHKAPHVHVEEPLTPRGDTQAQDTHSSHLESSESPVVVLPPESPESRNNSLASVEVSRPHRENTNVEDTDFSQPQPGTSSTLLLSPGSAQNRENSFSNLAPQVHVEEPAPHRGNTQVQDTQVSPQRDNVPRFMSAFKNQLLRRSKILLGQKLKKPVARESQLASTQTIVIHDDPPDADSNREDQSDEAVQINPPDVDSDTDQSDENVQLNDGHLNQTSRPPQERIAKPCESVTEDSPSNETALTVNGAESQLQPGSTTEDAGDLQVNGNSTSKYKEKGRERLRVKRQPQGSETEMRNPQQLKQKPVNQTQEVGICDHRTAHRSKRKLCEESSKVSKKLHFKCASHEQQQASCGRNQTHDLTKSKSKKCHSSQSLEHGCERTSPPEEEPDQSAVLRTEDTSEDSDSS</sequence>
<evidence type="ECO:0000313" key="4">
    <source>
        <dbReference type="RefSeq" id="XP_060030029.1"/>
    </source>
</evidence>
<gene>
    <name evidence="4" type="primary">C15H18orf63</name>
</gene>
<protein>
    <submittedName>
        <fullName evidence="4">Uncharacterized protein C18orf63 homolog</fullName>
    </submittedName>
</protein>
<feature type="compositionally biased region" description="Polar residues" evidence="1">
    <location>
        <begin position="723"/>
        <end position="748"/>
    </location>
</feature>
<dbReference type="PANTHER" id="PTHR28495:SF1">
    <property type="entry name" value="GENE, 17266-RELATED"/>
    <property type="match status" value="1"/>
</dbReference>
<feature type="region of interest" description="Disordered" evidence="1">
    <location>
        <begin position="641"/>
        <end position="818"/>
    </location>
</feature>
<organism evidence="3 4">
    <name type="scientific">Erinaceus europaeus</name>
    <name type="common">Western European hedgehog</name>
    <dbReference type="NCBI Taxonomy" id="9365"/>
    <lineage>
        <taxon>Eukaryota</taxon>
        <taxon>Metazoa</taxon>
        <taxon>Chordata</taxon>
        <taxon>Craniata</taxon>
        <taxon>Vertebrata</taxon>
        <taxon>Euteleostomi</taxon>
        <taxon>Mammalia</taxon>
        <taxon>Eutheria</taxon>
        <taxon>Laurasiatheria</taxon>
        <taxon>Eulipotyphla</taxon>
        <taxon>Erinaceidae</taxon>
        <taxon>Erinaceinae</taxon>
        <taxon>Erinaceus</taxon>
    </lineage>
</organism>
<feature type="compositionally biased region" description="Basic residues" evidence="1">
    <location>
        <begin position="434"/>
        <end position="444"/>
    </location>
</feature>
<keyword evidence="3" id="KW-1185">Reference proteome</keyword>
<reference evidence="4" key="1">
    <citation type="submission" date="2025-08" db="UniProtKB">
        <authorList>
            <consortium name="RefSeq"/>
        </authorList>
    </citation>
    <scope>IDENTIFICATION</scope>
</reference>
<feature type="compositionally biased region" description="Polar residues" evidence="1">
    <location>
        <begin position="777"/>
        <end position="800"/>
    </location>
</feature>
<feature type="compositionally biased region" description="Polar residues" evidence="1">
    <location>
        <begin position="834"/>
        <end position="844"/>
    </location>
</feature>
<feature type="compositionally biased region" description="Basic and acidic residues" evidence="1">
    <location>
        <begin position="659"/>
        <end position="672"/>
    </location>
</feature>
<evidence type="ECO:0000313" key="3">
    <source>
        <dbReference type="Proteomes" id="UP001652624"/>
    </source>
</evidence>
<feature type="compositionally biased region" description="Polar residues" evidence="1">
    <location>
        <begin position="694"/>
        <end position="709"/>
    </location>
</feature>
<dbReference type="Pfam" id="PF15813">
    <property type="entry name" value="DUF4708"/>
    <property type="match status" value="1"/>
</dbReference>
<feature type="compositionally biased region" description="Basic residues" evidence="1">
    <location>
        <begin position="483"/>
        <end position="495"/>
    </location>
</feature>
<evidence type="ECO:0000256" key="1">
    <source>
        <dbReference type="SAM" id="MobiDB-lite"/>
    </source>
</evidence>
<accession>A0ABM3W0C6</accession>
<dbReference type="PANTHER" id="PTHR28495">
    <property type="entry name" value="HYPOTHETICAL PROTEIN LOC100359752"/>
    <property type="match status" value="1"/>
</dbReference>
<evidence type="ECO:0000259" key="2">
    <source>
        <dbReference type="Pfam" id="PF15813"/>
    </source>
</evidence>